<evidence type="ECO:0000313" key="1">
    <source>
        <dbReference type="EMBL" id="GBG83144.1"/>
    </source>
</evidence>
<dbReference type="Gramene" id="GBG83144">
    <property type="protein sequence ID" value="GBG83144"/>
    <property type="gene ID" value="CBR_g36760"/>
</dbReference>
<gene>
    <name evidence="1" type="ORF">CBR_g36760</name>
</gene>
<keyword evidence="2" id="KW-1185">Reference proteome</keyword>
<dbReference type="Gene3D" id="3.30.420.10">
    <property type="entry name" value="Ribonuclease H-like superfamily/Ribonuclease H"/>
    <property type="match status" value="1"/>
</dbReference>
<proteinExistence type="predicted"/>
<dbReference type="AlphaFoldDB" id="A0A388LLG1"/>
<reference evidence="1 2" key="1">
    <citation type="journal article" date="2018" name="Cell">
        <title>The Chara Genome: Secondary Complexity and Implications for Plant Terrestrialization.</title>
        <authorList>
            <person name="Nishiyama T."/>
            <person name="Sakayama H."/>
            <person name="Vries J.D."/>
            <person name="Buschmann H."/>
            <person name="Saint-Marcoux D."/>
            <person name="Ullrich K.K."/>
            <person name="Haas F.B."/>
            <person name="Vanderstraeten L."/>
            <person name="Becker D."/>
            <person name="Lang D."/>
            <person name="Vosolsobe S."/>
            <person name="Rombauts S."/>
            <person name="Wilhelmsson P.K.I."/>
            <person name="Janitza P."/>
            <person name="Kern R."/>
            <person name="Heyl A."/>
            <person name="Rumpler F."/>
            <person name="Villalobos L.I.A.C."/>
            <person name="Clay J.M."/>
            <person name="Skokan R."/>
            <person name="Toyoda A."/>
            <person name="Suzuki Y."/>
            <person name="Kagoshima H."/>
            <person name="Schijlen E."/>
            <person name="Tajeshwar N."/>
            <person name="Catarino B."/>
            <person name="Hetherington A.J."/>
            <person name="Saltykova A."/>
            <person name="Bonnot C."/>
            <person name="Breuninger H."/>
            <person name="Symeonidi A."/>
            <person name="Radhakrishnan G.V."/>
            <person name="Van Nieuwerburgh F."/>
            <person name="Deforce D."/>
            <person name="Chang C."/>
            <person name="Karol K.G."/>
            <person name="Hedrich R."/>
            <person name="Ulvskov P."/>
            <person name="Glockner G."/>
            <person name="Delwiche C.F."/>
            <person name="Petrasek J."/>
            <person name="Van de Peer Y."/>
            <person name="Friml J."/>
            <person name="Beilby M."/>
            <person name="Dolan L."/>
            <person name="Kohara Y."/>
            <person name="Sugano S."/>
            <person name="Fujiyama A."/>
            <person name="Delaux P.-M."/>
            <person name="Quint M."/>
            <person name="TheiBen G."/>
            <person name="Hagemann M."/>
            <person name="Harholt J."/>
            <person name="Dunand C."/>
            <person name="Zachgo S."/>
            <person name="Langdale J."/>
            <person name="Maumus F."/>
            <person name="Straeten D.V.D."/>
            <person name="Gould S.B."/>
            <person name="Rensing S.A."/>
        </authorList>
    </citation>
    <scope>NUCLEOTIDE SEQUENCE [LARGE SCALE GENOMIC DNA]</scope>
    <source>
        <strain evidence="1 2">S276</strain>
    </source>
</reference>
<dbReference type="Proteomes" id="UP000265515">
    <property type="component" value="Unassembled WGS sequence"/>
</dbReference>
<protein>
    <recommendedName>
        <fullName evidence="3">Integrase catalytic domain-containing protein</fullName>
    </recommendedName>
</protein>
<evidence type="ECO:0008006" key="3">
    <source>
        <dbReference type="Google" id="ProtNLM"/>
    </source>
</evidence>
<dbReference type="EMBL" id="BFEA01000430">
    <property type="protein sequence ID" value="GBG83144.1"/>
    <property type="molecule type" value="Genomic_DNA"/>
</dbReference>
<sequence length="357" mass="40239">MGLIFEAEFGSPPANRWSNTERAHQTAQVLLRTLIRVERLPDVELAYNSSIHPAIGMSPFEFEHGSPISSPLDATLPRTAESDDHLAFLRRMQELLVKARDQMSKTQIRMSRQANRNRLPCPFRAGDLVWVSIAKFSHEQDISRKLLPKWMGPWRILSAVGDDPEGPSFRIAVSPHLPVQTVFHCSKLAPFASAETDEFPSRRTQYPPSMDGFQEASYIITNRRHGNKETEFLLHFSYCSHKADRWLTRSELQATAPAVLSRYMLVDEGGGVDDMLAERAVDVEAEDRGRVVEPEVGAGDVVVTIWMAGEACCCSTEVIRWERPERDAWRESRVACMVVMRERRVEESAGTAKAAAC</sequence>
<dbReference type="InterPro" id="IPR036397">
    <property type="entry name" value="RNaseH_sf"/>
</dbReference>
<comment type="caution">
    <text evidence="1">The sequence shown here is derived from an EMBL/GenBank/DDBJ whole genome shotgun (WGS) entry which is preliminary data.</text>
</comment>
<evidence type="ECO:0000313" key="2">
    <source>
        <dbReference type="Proteomes" id="UP000265515"/>
    </source>
</evidence>
<organism evidence="1 2">
    <name type="scientific">Chara braunii</name>
    <name type="common">Braun's stonewort</name>
    <dbReference type="NCBI Taxonomy" id="69332"/>
    <lineage>
        <taxon>Eukaryota</taxon>
        <taxon>Viridiplantae</taxon>
        <taxon>Streptophyta</taxon>
        <taxon>Charophyceae</taxon>
        <taxon>Charales</taxon>
        <taxon>Characeae</taxon>
        <taxon>Chara</taxon>
    </lineage>
</organism>
<dbReference type="GO" id="GO:0003676">
    <property type="term" value="F:nucleic acid binding"/>
    <property type="evidence" value="ECO:0007669"/>
    <property type="project" value="InterPro"/>
</dbReference>
<name>A0A388LLG1_CHABU</name>
<accession>A0A388LLG1</accession>